<feature type="domain" description="Beta-lactamase-related" evidence="1">
    <location>
        <begin position="29"/>
        <end position="256"/>
    </location>
</feature>
<dbReference type="EMBL" id="CP126969">
    <property type="protein sequence ID" value="WIM67049.1"/>
    <property type="molecule type" value="Genomic_DNA"/>
</dbReference>
<protein>
    <submittedName>
        <fullName evidence="2">Serine hydrolase domain-containing protein</fullName>
        <ecNumber evidence="2">3.1.1.103</ecNumber>
    </submittedName>
</protein>
<dbReference type="GO" id="GO:0016787">
    <property type="term" value="F:hydrolase activity"/>
    <property type="evidence" value="ECO:0007669"/>
    <property type="project" value="UniProtKB-KW"/>
</dbReference>
<keyword evidence="2" id="KW-0378">Hydrolase</keyword>
<keyword evidence="3" id="KW-1185">Reference proteome</keyword>
<evidence type="ECO:0000259" key="1">
    <source>
        <dbReference type="Pfam" id="PF00144"/>
    </source>
</evidence>
<evidence type="ECO:0000313" key="2">
    <source>
        <dbReference type="EMBL" id="WIM67049.1"/>
    </source>
</evidence>
<accession>A0ABY8VC90</accession>
<dbReference type="InterPro" id="IPR012338">
    <property type="entry name" value="Beta-lactam/transpept-like"/>
</dbReference>
<name>A0ABY8VC90_9CORY</name>
<dbReference type="Pfam" id="PF00144">
    <property type="entry name" value="Beta-lactamase"/>
    <property type="match status" value="1"/>
</dbReference>
<organism evidence="2 3">
    <name type="scientific">Corynebacterium breve</name>
    <dbReference type="NCBI Taxonomy" id="3049799"/>
    <lineage>
        <taxon>Bacteria</taxon>
        <taxon>Bacillati</taxon>
        <taxon>Actinomycetota</taxon>
        <taxon>Actinomycetes</taxon>
        <taxon>Mycobacteriales</taxon>
        <taxon>Corynebacteriaceae</taxon>
        <taxon>Corynebacterium</taxon>
    </lineage>
</organism>
<dbReference type="PANTHER" id="PTHR43283">
    <property type="entry name" value="BETA-LACTAMASE-RELATED"/>
    <property type="match status" value="1"/>
</dbReference>
<dbReference type="RefSeq" id="WP_284823860.1">
    <property type="nucleotide sequence ID" value="NZ_CP126969.1"/>
</dbReference>
<dbReference type="PANTHER" id="PTHR43283:SF15">
    <property type="entry name" value="CONSERVED PROTEIN"/>
    <property type="match status" value="1"/>
</dbReference>
<reference evidence="2 3" key="1">
    <citation type="submission" date="2023-05" db="EMBL/GenBank/DDBJ databases">
        <title>Corynebacterium suedekumii sp. nov. and Corynebacterium breve sp. nov. isolated from raw cow's milk.</title>
        <authorList>
            <person name="Baer M.K."/>
            <person name="Mehl L."/>
            <person name="Hellmuth R."/>
            <person name="Marke G."/>
            <person name="Lipski A."/>
        </authorList>
    </citation>
    <scope>NUCLEOTIDE SEQUENCE [LARGE SCALE GENOMIC DNA]</scope>
    <source>
        <strain evidence="2 3">R4</strain>
    </source>
</reference>
<proteinExistence type="predicted"/>
<dbReference type="EC" id="3.1.1.103" evidence="2"/>
<dbReference type="Gene3D" id="3.40.710.10">
    <property type="entry name" value="DD-peptidase/beta-lactamase superfamily"/>
    <property type="match status" value="1"/>
</dbReference>
<gene>
    <name evidence="2" type="ORF">QP027_07905</name>
</gene>
<dbReference type="SUPFAM" id="SSF56601">
    <property type="entry name" value="beta-lactamase/transpeptidase-like"/>
    <property type="match status" value="1"/>
</dbReference>
<evidence type="ECO:0000313" key="3">
    <source>
        <dbReference type="Proteomes" id="UP001225598"/>
    </source>
</evidence>
<dbReference type="InterPro" id="IPR050789">
    <property type="entry name" value="Diverse_Enzym_Activities"/>
</dbReference>
<dbReference type="Proteomes" id="UP001225598">
    <property type="component" value="Chromosome"/>
</dbReference>
<sequence>MNLSKYFENWPVNDVAAAVVGSTEAEHGDVDRIFHLMSVTKLFSAYAFLMAVEEGVFELDQPAGPEGSTVRHLLAHASGVGFASREQERPLGERRIYSSAGFEWLADILEEETGIAMRHYARDGVFRPLGMDDTAIYGSPGHDGRSTVADMEKFARELLQPTLLHESTVREAFTPQFPELRGLVPGYGMQKPCPWGLGFEIRGRKAPHWMGTGVPEETVGHFGMAGTYLWAVPSWSDHELAGTAAICLTNRQFGNWAKPLWEDTNTSLADELLTLK</sequence>
<dbReference type="InterPro" id="IPR001466">
    <property type="entry name" value="Beta-lactam-related"/>
</dbReference>